<evidence type="ECO:0000256" key="5">
    <source>
        <dbReference type="ARBA" id="ARBA00032897"/>
    </source>
</evidence>
<dbReference type="GO" id="GO:0016301">
    <property type="term" value="F:kinase activity"/>
    <property type="evidence" value="ECO:0007669"/>
    <property type="project" value="InterPro"/>
</dbReference>
<organism evidence="8 9">
    <name type="scientific">Rubneribacter badeniensis</name>
    <dbReference type="NCBI Taxonomy" id="2070688"/>
    <lineage>
        <taxon>Bacteria</taxon>
        <taxon>Bacillati</taxon>
        <taxon>Actinomycetota</taxon>
        <taxon>Coriobacteriia</taxon>
        <taxon>Eggerthellales</taxon>
        <taxon>Eggerthellaceae</taxon>
        <taxon>Rubneribacter</taxon>
    </lineage>
</organism>
<feature type="domain" description="Zeta toxin" evidence="7">
    <location>
        <begin position="28"/>
        <end position="215"/>
    </location>
</feature>
<evidence type="ECO:0000256" key="6">
    <source>
        <dbReference type="ARBA" id="ARBA00048178"/>
    </source>
</evidence>
<comment type="similarity">
    <text evidence="1">Belongs to the zeta toxin family.</text>
</comment>
<evidence type="ECO:0000259" key="7">
    <source>
        <dbReference type="Pfam" id="PF06414"/>
    </source>
</evidence>
<dbReference type="EMBL" id="PPEL01000056">
    <property type="protein sequence ID" value="PNV64963.1"/>
    <property type="molecule type" value="Genomic_DNA"/>
</dbReference>
<reference evidence="8 9" key="1">
    <citation type="journal article" date="2018" name="Int. J. Syst. Evol. Microbiol.">
        <title>Rubneribacter badeniensis gen. nov., sp. nov. and Enteroscipio rubneri gen. nov., sp. nov., new members of the Eggerthellaceae isolated from human faeces.</title>
        <authorList>
            <person name="Danylec N."/>
            <person name="Gobl A."/>
            <person name="Stoll D.A."/>
            <person name="Hetzer B."/>
            <person name="Kulling S.E."/>
            <person name="Huch M."/>
        </authorList>
    </citation>
    <scope>NUCLEOTIDE SEQUENCE [LARGE SCALE GENOMIC DNA]</scope>
    <source>
        <strain evidence="8 9">ResAG-85</strain>
    </source>
</reference>
<comment type="catalytic activity">
    <reaction evidence="6">
        <text>UDP-N-acetyl-alpha-D-glucosamine + ATP = UDP-N-acetyl-alpha-D-glucosamine 3'-phosphate + ADP + H(+)</text>
        <dbReference type="Rhea" id="RHEA:32671"/>
        <dbReference type="ChEBI" id="CHEBI:15378"/>
        <dbReference type="ChEBI" id="CHEBI:30616"/>
        <dbReference type="ChEBI" id="CHEBI:57705"/>
        <dbReference type="ChEBI" id="CHEBI:64353"/>
        <dbReference type="ChEBI" id="CHEBI:456216"/>
        <dbReference type="EC" id="2.7.1.176"/>
    </reaction>
</comment>
<dbReference type="Pfam" id="PF06414">
    <property type="entry name" value="Zeta_toxin"/>
    <property type="match status" value="1"/>
</dbReference>
<evidence type="ECO:0000256" key="1">
    <source>
        <dbReference type="ARBA" id="ARBA00009104"/>
    </source>
</evidence>
<dbReference type="InterPro" id="IPR010488">
    <property type="entry name" value="Zeta_toxin_domain"/>
</dbReference>
<sequence length="260" mass="28740">MGKLEDYSDNEFCAQLRLIVSALLADVSCVPTGRPRAFLLGGQSGAGKTTLHRLLQDSLDGNVIVVNGDEYRSRHPRFCEIVARYGVDGPAHTAAWAGRMVEAVVDALSVMGYNLVIEGTLRTSEVPLKTAALLRERGYAVSIALMAVKPEISLISCQLRYEQMRLAGTEPRAVDPAHHFAIVEAIVGNLKTLEDSDLFDDVSLYSRSEQCLFSSVNDEGRASESLERILFGEWTEEERAHLAYLEQRLRALRRCDPVEG</sequence>
<gene>
    <name evidence="8" type="ORF">C2L80_09095</name>
</gene>
<evidence type="ECO:0000256" key="3">
    <source>
        <dbReference type="ARBA" id="ARBA00022741"/>
    </source>
</evidence>
<comment type="caution">
    <text evidence="8">The sequence shown here is derived from an EMBL/GenBank/DDBJ whole genome shotgun (WGS) entry which is preliminary data.</text>
</comment>
<proteinExistence type="inferred from homology"/>
<dbReference type="EC" id="2.7.1.176" evidence="2"/>
<evidence type="ECO:0000313" key="9">
    <source>
        <dbReference type="Proteomes" id="UP000236488"/>
    </source>
</evidence>
<dbReference type="Proteomes" id="UP000236488">
    <property type="component" value="Unassembled WGS sequence"/>
</dbReference>
<evidence type="ECO:0000256" key="2">
    <source>
        <dbReference type="ARBA" id="ARBA00011963"/>
    </source>
</evidence>
<dbReference type="Gene3D" id="3.40.50.300">
    <property type="entry name" value="P-loop containing nucleotide triphosphate hydrolases"/>
    <property type="match status" value="1"/>
</dbReference>
<keyword evidence="9" id="KW-1185">Reference proteome</keyword>
<dbReference type="SUPFAM" id="SSF52540">
    <property type="entry name" value="P-loop containing nucleoside triphosphate hydrolases"/>
    <property type="match status" value="1"/>
</dbReference>
<evidence type="ECO:0000313" key="8">
    <source>
        <dbReference type="EMBL" id="PNV64963.1"/>
    </source>
</evidence>
<keyword evidence="4" id="KW-0067">ATP-binding</keyword>
<dbReference type="AlphaFoldDB" id="A0A2K2U3Q2"/>
<name>A0A2K2U3Q2_9ACTN</name>
<dbReference type="CDD" id="cd01983">
    <property type="entry name" value="SIMIBI"/>
    <property type="match status" value="1"/>
</dbReference>
<accession>A0A2K2U3Q2</accession>
<protein>
    <recommendedName>
        <fullName evidence="5">UDP-N-acetylglucosamine kinase</fullName>
        <ecNumber evidence="2">2.7.1.176</ecNumber>
    </recommendedName>
    <alternativeName>
        <fullName evidence="5">UDP-N-acetylglucosamine kinase</fullName>
    </alternativeName>
</protein>
<dbReference type="GO" id="GO:0005524">
    <property type="term" value="F:ATP binding"/>
    <property type="evidence" value="ECO:0007669"/>
    <property type="project" value="UniProtKB-KW"/>
</dbReference>
<dbReference type="InterPro" id="IPR027417">
    <property type="entry name" value="P-loop_NTPase"/>
</dbReference>
<keyword evidence="3" id="KW-0547">Nucleotide-binding</keyword>
<evidence type="ECO:0000256" key="4">
    <source>
        <dbReference type="ARBA" id="ARBA00022840"/>
    </source>
</evidence>
<dbReference type="RefSeq" id="WP_087195465.1">
    <property type="nucleotide sequence ID" value="NZ_PPEL01000056.1"/>
</dbReference>